<dbReference type="GO" id="GO:0070330">
    <property type="term" value="F:aromatase activity"/>
    <property type="evidence" value="ECO:0007669"/>
    <property type="project" value="UniProtKB-EC"/>
</dbReference>
<dbReference type="OrthoDB" id="1470350at2759"/>
<proteinExistence type="inferred from homology"/>
<comment type="similarity">
    <text evidence="1">Belongs to the cytochrome P450 family.</text>
</comment>
<dbReference type="SUPFAM" id="SSF48264">
    <property type="entry name" value="Cytochrome P450"/>
    <property type="match status" value="1"/>
</dbReference>
<evidence type="ECO:0000256" key="2">
    <source>
        <dbReference type="ARBA" id="ARBA00037202"/>
    </source>
</evidence>
<dbReference type="Pfam" id="PF00067">
    <property type="entry name" value="p450"/>
    <property type="match status" value="1"/>
</dbReference>
<sequence>MTRALGLVTAGACVLALMMAWVSYRLLRNLLRMWSDLKPVTSIGVGYPLIGHALQLKTDPGEFFDQVIEYTNKFRNTPLLKAWLGPVPFLFLFHAETIEPVLNNSLHIDKAQSYKFLHPWLGTGLLTSTGDKWRRRRKLLTPTFHFSILTDFLEVMNEQAEILMDKLDNHAGKEPFNCFKHITLCALDIICETAMGKKIYAQSNDDSEYVRSVYRMSDLISKRQRMPWYWPDFLFQFFGDGREHNHCLKILHSFTDSVICERERYRANYTESDRESDQKRSKRRAFLDLLLETTDEDGNKLTHQDIREEVDTFMFEKRDELRPHGDLILRPEQGIWITLERRGR</sequence>
<dbReference type="InterPro" id="IPR050196">
    <property type="entry name" value="Cytochrome_P450_Monoox"/>
</dbReference>
<evidence type="ECO:0000256" key="4">
    <source>
        <dbReference type="ARBA" id="ARBA00048642"/>
    </source>
</evidence>
<dbReference type="GO" id="GO:0005506">
    <property type="term" value="F:iron ion binding"/>
    <property type="evidence" value="ECO:0007669"/>
    <property type="project" value="InterPro"/>
</dbReference>
<protein>
    <submittedName>
        <fullName evidence="5">Cytochrome P450 4V2</fullName>
    </submittedName>
</protein>
<evidence type="ECO:0000256" key="1">
    <source>
        <dbReference type="ARBA" id="ARBA00010617"/>
    </source>
</evidence>
<comment type="function">
    <text evidence="2">Catalyzes the formation of aromatic C18 estrogens from C19 androgens.</text>
</comment>
<reference evidence="5 6" key="1">
    <citation type="journal article" date="2019" name="Genome Biol. Evol.">
        <title>Whole-Genome Sequencing of the Giant Devil Catfish, Bagarius yarrelli.</title>
        <authorList>
            <person name="Jiang W."/>
            <person name="Lv Y."/>
            <person name="Cheng L."/>
            <person name="Yang K."/>
            <person name="Chao B."/>
            <person name="Wang X."/>
            <person name="Li Y."/>
            <person name="Pan X."/>
            <person name="You X."/>
            <person name="Zhang Y."/>
            <person name="Yang J."/>
            <person name="Li J."/>
            <person name="Zhang X."/>
            <person name="Liu S."/>
            <person name="Sun C."/>
            <person name="Yang J."/>
            <person name="Shi Q."/>
        </authorList>
    </citation>
    <scope>NUCLEOTIDE SEQUENCE [LARGE SCALE GENOMIC DNA]</scope>
    <source>
        <strain evidence="5">JWS20170419001</strain>
        <tissue evidence="5">Muscle</tissue>
    </source>
</reference>
<comment type="catalytic activity">
    <reaction evidence="3">
        <text>testosterone + 3 reduced [NADPH--hemoprotein reductase] + 3 O2 = 17beta-estradiol + formate + 3 oxidized [NADPH--hemoprotein reductase] + 4 H2O + 4 H(+)</text>
        <dbReference type="Rhea" id="RHEA:38191"/>
        <dbReference type="Rhea" id="RHEA-COMP:11964"/>
        <dbReference type="Rhea" id="RHEA-COMP:11965"/>
        <dbReference type="ChEBI" id="CHEBI:15377"/>
        <dbReference type="ChEBI" id="CHEBI:15378"/>
        <dbReference type="ChEBI" id="CHEBI:15379"/>
        <dbReference type="ChEBI" id="CHEBI:15740"/>
        <dbReference type="ChEBI" id="CHEBI:16469"/>
        <dbReference type="ChEBI" id="CHEBI:17347"/>
        <dbReference type="ChEBI" id="CHEBI:57618"/>
        <dbReference type="ChEBI" id="CHEBI:58210"/>
        <dbReference type="EC" id="1.14.14.14"/>
    </reaction>
</comment>
<comment type="caution">
    <text evidence="5">The sequence shown here is derived from an EMBL/GenBank/DDBJ whole genome shotgun (WGS) entry which is preliminary data.</text>
</comment>
<organism evidence="5 6">
    <name type="scientific">Bagarius yarrelli</name>
    <name type="common">Goonch</name>
    <name type="synonym">Bagrus yarrelli</name>
    <dbReference type="NCBI Taxonomy" id="175774"/>
    <lineage>
        <taxon>Eukaryota</taxon>
        <taxon>Metazoa</taxon>
        <taxon>Chordata</taxon>
        <taxon>Craniata</taxon>
        <taxon>Vertebrata</taxon>
        <taxon>Euteleostomi</taxon>
        <taxon>Actinopterygii</taxon>
        <taxon>Neopterygii</taxon>
        <taxon>Teleostei</taxon>
        <taxon>Ostariophysi</taxon>
        <taxon>Siluriformes</taxon>
        <taxon>Sisoridae</taxon>
        <taxon>Sisorinae</taxon>
        <taxon>Bagarius</taxon>
    </lineage>
</organism>
<keyword evidence="6" id="KW-1185">Reference proteome</keyword>
<evidence type="ECO:0000313" key="5">
    <source>
        <dbReference type="EMBL" id="TSN95707.1"/>
    </source>
</evidence>
<accession>A0A556U8F1</accession>
<dbReference type="InterPro" id="IPR036396">
    <property type="entry name" value="Cyt_P450_sf"/>
</dbReference>
<comment type="catalytic activity">
    <reaction evidence="4">
        <text>androst-4-ene-3,17-dione + 3 reduced [NADPH--hemoprotein reductase] + 3 O2 = estrone + formate + 3 oxidized [NADPH--hemoprotein reductase] + 4 H2O + 4 H(+)</text>
        <dbReference type="Rhea" id="RHEA:38195"/>
        <dbReference type="Rhea" id="RHEA-COMP:11964"/>
        <dbReference type="Rhea" id="RHEA-COMP:11965"/>
        <dbReference type="ChEBI" id="CHEBI:15377"/>
        <dbReference type="ChEBI" id="CHEBI:15378"/>
        <dbReference type="ChEBI" id="CHEBI:15379"/>
        <dbReference type="ChEBI" id="CHEBI:15740"/>
        <dbReference type="ChEBI" id="CHEBI:16422"/>
        <dbReference type="ChEBI" id="CHEBI:17263"/>
        <dbReference type="ChEBI" id="CHEBI:57618"/>
        <dbReference type="ChEBI" id="CHEBI:58210"/>
        <dbReference type="EC" id="1.14.14.14"/>
    </reaction>
</comment>
<dbReference type="InterPro" id="IPR001128">
    <property type="entry name" value="Cyt_P450"/>
</dbReference>
<dbReference type="AlphaFoldDB" id="A0A556U8F1"/>
<name>A0A556U8F1_BAGYA</name>
<gene>
    <name evidence="5" type="ORF">Baya_9821</name>
</gene>
<dbReference type="Proteomes" id="UP000319801">
    <property type="component" value="Unassembled WGS sequence"/>
</dbReference>
<dbReference type="PANTHER" id="PTHR24291">
    <property type="entry name" value="CYTOCHROME P450 FAMILY 4"/>
    <property type="match status" value="1"/>
</dbReference>
<dbReference type="PANTHER" id="PTHR24291:SF193">
    <property type="entry name" value="CYTOCHROME P450 4V2"/>
    <property type="match status" value="1"/>
</dbReference>
<dbReference type="GO" id="GO:0020037">
    <property type="term" value="F:heme binding"/>
    <property type="evidence" value="ECO:0007669"/>
    <property type="project" value="InterPro"/>
</dbReference>
<evidence type="ECO:0000256" key="3">
    <source>
        <dbReference type="ARBA" id="ARBA00047938"/>
    </source>
</evidence>
<evidence type="ECO:0000313" key="6">
    <source>
        <dbReference type="Proteomes" id="UP000319801"/>
    </source>
</evidence>
<dbReference type="EMBL" id="VCAZ01000062">
    <property type="protein sequence ID" value="TSN95707.1"/>
    <property type="molecule type" value="Genomic_DNA"/>
</dbReference>
<dbReference type="Gene3D" id="1.10.630.10">
    <property type="entry name" value="Cytochrome P450"/>
    <property type="match status" value="1"/>
</dbReference>